<dbReference type="InterPro" id="IPR010730">
    <property type="entry name" value="HET"/>
</dbReference>
<dbReference type="STRING" id="342668.A0A1B8GQG7"/>
<proteinExistence type="predicted"/>
<sequence length="723" mass="81767">MLCEICDQLSVEKLVGLFIDSDAKRTAPYYRLPDGAWLPHHSSYKNLVASAKNGCEFCNEIWASCKLSRHHYRQGDGAKTRDYDSVEKVLQSLEPEDVSGNTQLEVCITSSRIASVESKRRMDTLVVRVGRFDLVVEFKLTCPREENLRFGGYRIGRYDISPDLGSDASFNVAKSWLSTCQEQHQETCVPIQPTTLPDRVLDVGNSKVSKDLQLLETSGTQGVYLTLSHSWGDPAGVLQTTTQNLSQMIKHIEFTTMPNTFQDAVTITRKLGYRYLWIDSLCILQDSRTDWETASVKMGDIYKDSALTIAAAVSTGSNGNLIHVYEQPPVPILHNSLKLNASGDSHRPVSIRRKEKYEDELIDGIVKSHLATRGWALQERYLSERILYYGKRQLYWECRGLLCAADGDEPDKYNENQFWRWHNRPQDIQKLTPNSTAAGITPSKYMEFCSTWYSILEQYSKRNLTVASDKLPAISGVAAQFAHLTGDKYVAGLWERDLRVGLLWRCEEPKNSRRPREFRAPTWSWAALDAEISLGYSERNVGGTLHDAEIVGWDMKMAGRDPFGGVESGHITLNGYSWPLLKIDGDISKADIEHDVYFGHPIFDVASEGNSGDMADAYFDTANQRFICGWKETKADEIVEIRPESLTLFLVRMIVAIGYTGERIPDPEETDTPHFNRHAHYGALILRAASGDMPLYERVGYLSMYCTLSRYEKAWTKSTVTIV</sequence>
<dbReference type="RefSeq" id="XP_018131783.2">
    <property type="nucleotide sequence ID" value="XM_018273383.2"/>
</dbReference>
<dbReference type="GeneID" id="28837290"/>
<protein>
    <recommendedName>
        <fullName evidence="1">Heterokaryon incompatibility domain-containing protein</fullName>
    </recommendedName>
</protein>
<feature type="domain" description="Heterokaryon incompatibility" evidence="1">
    <location>
        <begin position="224"/>
        <end position="379"/>
    </location>
</feature>
<name>A0A1B8GQG7_9PEZI</name>
<dbReference type="Pfam" id="PF06985">
    <property type="entry name" value="HET"/>
    <property type="match status" value="1"/>
</dbReference>
<reference evidence="2 3" key="1">
    <citation type="submission" date="2016-03" db="EMBL/GenBank/DDBJ databases">
        <title>Comparative genomics of Pseudogymnoascus destructans, the fungus causing white-nose syndrome of bats.</title>
        <authorList>
            <person name="Palmer J.M."/>
            <person name="Drees K.P."/>
            <person name="Foster J.T."/>
            <person name="Lindner D.L."/>
        </authorList>
    </citation>
    <scope>NUCLEOTIDE SEQUENCE [LARGE SCALE GENOMIC DNA]</scope>
    <source>
        <strain evidence="2 3">UAMH 10579</strain>
    </source>
</reference>
<accession>A0A1B8GQG7</accession>
<reference evidence="3" key="2">
    <citation type="journal article" date="2018" name="Nat. Commun.">
        <title>Extreme sensitivity to ultraviolet light in the fungal pathogen causing white-nose syndrome of bats.</title>
        <authorList>
            <person name="Palmer J.M."/>
            <person name="Drees K.P."/>
            <person name="Foster J.T."/>
            <person name="Lindner D.L."/>
        </authorList>
    </citation>
    <scope>NUCLEOTIDE SEQUENCE [LARGE SCALE GENOMIC DNA]</scope>
    <source>
        <strain evidence="3">UAMH 10579</strain>
    </source>
</reference>
<evidence type="ECO:0000313" key="3">
    <source>
        <dbReference type="Proteomes" id="UP000091956"/>
    </source>
</evidence>
<dbReference type="EMBL" id="KV460219">
    <property type="protein sequence ID" value="OBT98050.2"/>
    <property type="molecule type" value="Genomic_DNA"/>
</dbReference>
<evidence type="ECO:0000313" key="2">
    <source>
        <dbReference type="EMBL" id="OBT98050.2"/>
    </source>
</evidence>
<gene>
    <name evidence="2" type="ORF">VE01_03904</name>
</gene>
<evidence type="ECO:0000259" key="1">
    <source>
        <dbReference type="Pfam" id="PF06985"/>
    </source>
</evidence>
<dbReference type="Proteomes" id="UP000091956">
    <property type="component" value="Unassembled WGS sequence"/>
</dbReference>
<organism evidence="2 3">
    <name type="scientific">Pseudogymnoascus verrucosus</name>
    <dbReference type="NCBI Taxonomy" id="342668"/>
    <lineage>
        <taxon>Eukaryota</taxon>
        <taxon>Fungi</taxon>
        <taxon>Dikarya</taxon>
        <taxon>Ascomycota</taxon>
        <taxon>Pezizomycotina</taxon>
        <taxon>Leotiomycetes</taxon>
        <taxon>Thelebolales</taxon>
        <taxon>Thelebolaceae</taxon>
        <taxon>Pseudogymnoascus</taxon>
    </lineage>
</organism>
<keyword evidence="3" id="KW-1185">Reference proteome</keyword>
<dbReference type="AlphaFoldDB" id="A0A1B8GQG7"/>
<dbReference type="PANTHER" id="PTHR33112">
    <property type="entry name" value="DOMAIN PROTEIN, PUTATIVE-RELATED"/>
    <property type="match status" value="1"/>
</dbReference>
<dbReference type="PANTHER" id="PTHR33112:SF8">
    <property type="entry name" value="HETEROKARYON INCOMPATIBILITY DOMAIN-CONTAINING PROTEIN"/>
    <property type="match status" value="1"/>
</dbReference>